<gene>
    <name evidence="1" type="ORF">B7017_p0086</name>
</gene>
<evidence type="ECO:0008006" key="2">
    <source>
        <dbReference type="Google" id="ProtNLM"/>
    </source>
</evidence>
<reference evidence="1" key="1">
    <citation type="journal article" date="2015" name="Appl. Environ. Microbiol.">
        <title>Discovery of a conjugative megaplasmid in Bifidobacterium breve.</title>
        <authorList>
            <person name="Bottacini F."/>
            <person name="O'Connell Motherway M."/>
            <person name="Casey E."/>
            <person name="McDonnell B."/>
            <person name="Mahony J."/>
            <person name="Ventura M."/>
            <person name="van Sinderen D."/>
        </authorList>
    </citation>
    <scope>NUCLEOTIDE SEQUENCE</scope>
    <source>
        <strain evidence="1">JCM 7017</strain>
        <plasmid evidence="1">megaplasmid pMP7017</plasmid>
    </source>
</reference>
<proteinExistence type="predicted"/>
<protein>
    <recommendedName>
        <fullName evidence="2">DUF4192 family protein</fullName>
    </recommendedName>
</protein>
<accession>A0A0A0UWJ5</accession>
<dbReference type="RefSeq" id="WP_052791063.1">
    <property type="nucleotide sequence ID" value="NZ_KM406416.1"/>
</dbReference>
<evidence type="ECO:0000313" key="1">
    <source>
        <dbReference type="EMBL" id="AIW55139.1"/>
    </source>
</evidence>
<sequence>MNTNTLEQSQDTTAIETIREQLKAKKRGQAVRELATPLLQAWTNAIEGNNPNLDDLTGLPELMSEVLSVRDAAIIAAINPQLSMNTIIDIAANPDAPYSKDILNQTLQDGFDNPDAKPDRQRLVKAAGIARSLTGLASEEKYQAQPFAISVYLAWWDGNSRDASFAAVSALDADPNTSLAMLVISALMHDKKPAYLN</sequence>
<organism evidence="1">
    <name type="scientific">Bifidobacterium breve</name>
    <dbReference type="NCBI Taxonomy" id="1685"/>
    <lineage>
        <taxon>Bacteria</taxon>
        <taxon>Bacillati</taxon>
        <taxon>Actinomycetota</taxon>
        <taxon>Actinomycetes</taxon>
        <taxon>Bifidobacteriales</taxon>
        <taxon>Bifidobacteriaceae</taxon>
        <taxon>Bifidobacterium</taxon>
    </lineage>
</organism>
<dbReference type="AlphaFoldDB" id="A0A0A0UWJ5"/>
<name>A0A0A0UWJ5_BIFBR</name>
<keyword evidence="1" id="KW-0614">Plasmid</keyword>
<dbReference type="EMBL" id="KM406416">
    <property type="protein sequence ID" value="AIW55139.1"/>
    <property type="molecule type" value="Genomic_DNA"/>
</dbReference>
<geneLocation type="plasmid" evidence="1">
    <name>megaplasmid pMP7017</name>
</geneLocation>